<gene>
    <name evidence="2" type="ORF">QWZ12_03750</name>
</gene>
<dbReference type="EMBL" id="JAUFPX010000002">
    <property type="protein sequence ID" value="MDN3589721.1"/>
    <property type="molecule type" value="Genomic_DNA"/>
</dbReference>
<evidence type="ECO:0000313" key="3">
    <source>
        <dbReference type="Proteomes" id="UP001224644"/>
    </source>
</evidence>
<accession>A0ABT8BE97</accession>
<evidence type="ECO:0008006" key="4">
    <source>
        <dbReference type="Google" id="ProtNLM"/>
    </source>
</evidence>
<feature type="compositionally biased region" description="Low complexity" evidence="1">
    <location>
        <begin position="97"/>
        <end position="106"/>
    </location>
</feature>
<protein>
    <recommendedName>
        <fullName evidence="4">DUF2946 domain-containing protein</fullName>
    </recommendedName>
</protein>
<feature type="region of interest" description="Disordered" evidence="1">
    <location>
        <begin position="83"/>
        <end position="106"/>
    </location>
</feature>
<evidence type="ECO:0000256" key="1">
    <source>
        <dbReference type="SAM" id="MobiDB-lite"/>
    </source>
</evidence>
<keyword evidence="3" id="KW-1185">Reference proteome</keyword>
<organism evidence="2 3">
    <name type="scientific">Methylobacterium adhaesivum</name>
    <dbReference type="NCBI Taxonomy" id="333297"/>
    <lineage>
        <taxon>Bacteria</taxon>
        <taxon>Pseudomonadati</taxon>
        <taxon>Pseudomonadota</taxon>
        <taxon>Alphaproteobacteria</taxon>
        <taxon>Hyphomicrobiales</taxon>
        <taxon>Methylobacteriaceae</taxon>
        <taxon>Methylobacterium</taxon>
    </lineage>
</organism>
<comment type="caution">
    <text evidence="2">The sequence shown here is derived from an EMBL/GenBank/DDBJ whole genome shotgun (WGS) entry which is preliminary data.</text>
</comment>
<evidence type="ECO:0000313" key="2">
    <source>
        <dbReference type="EMBL" id="MDN3589721.1"/>
    </source>
</evidence>
<reference evidence="3" key="1">
    <citation type="journal article" date="2019" name="Int. J. Syst. Evol. Microbiol.">
        <title>The Global Catalogue of Microorganisms (GCM) 10K type strain sequencing project: providing services to taxonomists for standard genome sequencing and annotation.</title>
        <authorList>
            <consortium name="The Broad Institute Genomics Platform"/>
            <consortium name="The Broad Institute Genome Sequencing Center for Infectious Disease"/>
            <person name="Wu L."/>
            <person name="Ma J."/>
        </authorList>
    </citation>
    <scope>NUCLEOTIDE SEQUENCE [LARGE SCALE GENOMIC DNA]</scope>
    <source>
        <strain evidence="3">CECT 7069</strain>
    </source>
</reference>
<proteinExistence type="predicted"/>
<dbReference type="Proteomes" id="UP001224644">
    <property type="component" value="Unassembled WGS sequence"/>
</dbReference>
<dbReference type="RefSeq" id="WP_238221077.1">
    <property type="nucleotide sequence ID" value="NZ_BPQD01000001.1"/>
</dbReference>
<sequence length="106" mass="10923">MIALYALCLQAILGTAAMPSPIGQDSGLCLHEAGETGSDAPAPVHVHLACCTAAQALPGLDLPPAVSTDLARPNRRTARVAWRPHAMAQPRAPPRTPAHARAPPVA</sequence>
<name>A0ABT8BE97_9HYPH</name>